<feature type="region of interest" description="Disordered" evidence="3">
    <location>
        <begin position="110"/>
        <end position="136"/>
    </location>
</feature>
<dbReference type="RefSeq" id="WP_345918816.1">
    <property type="nucleotide sequence ID" value="NZ_JBDIVE010000002.1"/>
</dbReference>
<comment type="similarity">
    <text evidence="1 2">Belongs to the outer membrane factor (OMF) (TC 1.B.17) family.</text>
</comment>
<dbReference type="InterPro" id="IPR003423">
    <property type="entry name" value="OMP_efflux"/>
</dbReference>
<proteinExistence type="inferred from homology"/>
<dbReference type="InterPro" id="IPR010131">
    <property type="entry name" value="MdtP/NodT-like"/>
</dbReference>
<accession>A0ABU9YWG2</accession>
<dbReference type="EMBL" id="JBDIVE010000002">
    <property type="protein sequence ID" value="MEN3068053.1"/>
    <property type="molecule type" value="Genomic_DNA"/>
</dbReference>
<dbReference type="Pfam" id="PF02321">
    <property type="entry name" value="OEP"/>
    <property type="match status" value="2"/>
</dbReference>
<comment type="caution">
    <text evidence="4">The sequence shown here is derived from an EMBL/GenBank/DDBJ whole genome shotgun (WGS) entry which is preliminary data.</text>
</comment>
<protein>
    <submittedName>
        <fullName evidence="4">Efflux transporter outer membrane subunit</fullName>
    </submittedName>
</protein>
<keyword evidence="2" id="KW-0732">Signal</keyword>
<evidence type="ECO:0000313" key="4">
    <source>
        <dbReference type="EMBL" id="MEN3068053.1"/>
    </source>
</evidence>
<name>A0ABU9YWG2_9RHOO</name>
<evidence type="ECO:0000256" key="2">
    <source>
        <dbReference type="RuleBase" id="RU362097"/>
    </source>
</evidence>
<keyword evidence="2" id="KW-0812">Transmembrane</keyword>
<dbReference type="Gene3D" id="1.20.1600.10">
    <property type="entry name" value="Outer membrane efflux proteins (OEP)"/>
    <property type="match status" value="1"/>
</dbReference>
<keyword evidence="2" id="KW-0449">Lipoprotein</keyword>
<comment type="subcellular location">
    <subcellularLocation>
        <location evidence="2">Cell membrane</location>
        <topology evidence="2">Lipid-anchor</topology>
    </subcellularLocation>
</comment>
<dbReference type="Proteomes" id="UP001410394">
    <property type="component" value="Unassembled WGS sequence"/>
</dbReference>
<dbReference type="NCBIfam" id="TIGR01845">
    <property type="entry name" value="outer_NodT"/>
    <property type="match status" value="1"/>
</dbReference>
<keyword evidence="2" id="KW-0472">Membrane</keyword>
<keyword evidence="5" id="KW-1185">Reference proteome</keyword>
<feature type="signal peptide" evidence="2">
    <location>
        <begin position="1"/>
        <end position="27"/>
    </location>
</feature>
<dbReference type="SUPFAM" id="SSF56954">
    <property type="entry name" value="Outer membrane efflux proteins (OEP)"/>
    <property type="match status" value="1"/>
</dbReference>
<feature type="compositionally biased region" description="Low complexity" evidence="3">
    <location>
        <begin position="126"/>
        <end position="136"/>
    </location>
</feature>
<dbReference type="PANTHER" id="PTHR30203:SF32">
    <property type="entry name" value="CATION EFFLUX SYSTEM PROTEIN CUSC"/>
    <property type="match status" value="1"/>
</dbReference>
<organism evidence="4 5">
    <name type="scientific">Uliginosibacterium sediminicola</name>
    <dbReference type="NCBI Taxonomy" id="2024550"/>
    <lineage>
        <taxon>Bacteria</taxon>
        <taxon>Pseudomonadati</taxon>
        <taxon>Pseudomonadota</taxon>
        <taxon>Betaproteobacteria</taxon>
        <taxon>Rhodocyclales</taxon>
        <taxon>Zoogloeaceae</taxon>
        <taxon>Uliginosibacterium</taxon>
    </lineage>
</organism>
<feature type="chain" id="PRO_5045010072" evidence="2">
    <location>
        <begin position="28"/>
        <end position="484"/>
    </location>
</feature>
<dbReference type="Gene3D" id="2.20.200.10">
    <property type="entry name" value="Outer membrane efflux proteins (OEP)"/>
    <property type="match status" value="1"/>
</dbReference>
<evidence type="ECO:0000256" key="1">
    <source>
        <dbReference type="ARBA" id="ARBA00007613"/>
    </source>
</evidence>
<keyword evidence="2" id="KW-0564">Palmitate</keyword>
<keyword evidence="2" id="KW-1134">Transmembrane beta strand</keyword>
<gene>
    <name evidence="4" type="ORF">ABDB84_06145</name>
</gene>
<sequence length="484" mass="51438">MMNTPPLPLKHTAILACLLLSACVNLAPTYERPQAPVAASWQTTSQAGDAKLAAKEAPARDWEEILVDPRLREVIRLSLAENRDLRVAIANVDKARAAYRVTHAAELPTLNASASESREHTSNRASSSGVGSTSSSWKAQLGVSSFEIDLFDRLANLSEAGLQSYFQLAETQRSVRLSLVAQTAIAWLTLAADQQQLQLARNTLESRERTLSVTDQARALGGLAAADVATARGSRDSARASVASYSSVVEQDRNALELLVGKKLPDALLPPLDLLGSEKPAALLVDIPSDLDSSILLNRPDVLAAEHTLIADNANIGAARAAFFPKITLTASGGSTSRSLDDLFASGSGAWSFAPSITLPIFDGGANRATLDSRKAQQTADIATYEKTIQTAFSEVANALAVRKNLSEQIDAVRGVVAAGTQSLAFATASYKEGRGTYLAVLDAQRTLYTAQQSLITLQLSEQNNRITLFKALGGGTTEKTAPR</sequence>
<reference evidence="4 5" key="1">
    <citation type="journal article" date="2018" name="Int. J. Syst. Evol. Microbiol.">
        <title>Uliginosibacterium sediminicola sp. nov., isolated from freshwater sediment.</title>
        <authorList>
            <person name="Hwang W.M."/>
            <person name="Kim S.M."/>
            <person name="Kang K."/>
            <person name="Ahn T.Y."/>
        </authorList>
    </citation>
    <scope>NUCLEOTIDE SEQUENCE [LARGE SCALE GENOMIC DNA]</scope>
    <source>
        <strain evidence="4 5">M1-21</strain>
    </source>
</reference>
<evidence type="ECO:0000313" key="5">
    <source>
        <dbReference type="Proteomes" id="UP001410394"/>
    </source>
</evidence>
<evidence type="ECO:0000256" key="3">
    <source>
        <dbReference type="SAM" id="MobiDB-lite"/>
    </source>
</evidence>
<dbReference type="PANTHER" id="PTHR30203">
    <property type="entry name" value="OUTER MEMBRANE CATION EFFLUX PROTEIN"/>
    <property type="match status" value="1"/>
</dbReference>